<dbReference type="FunFam" id="3.40.50.300:FF:000050">
    <property type="entry name" value="DNA repair protein RadA"/>
    <property type="match status" value="1"/>
</dbReference>
<dbReference type="InterPro" id="IPR014721">
    <property type="entry name" value="Ribsml_uS5_D2-typ_fold_subgr"/>
</dbReference>
<dbReference type="Gene3D" id="3.40.50.300">
    <property type="entry name" value="P-loop containing nucleotide triphosphate hydrolases"/>
    <property type="match status" value="1"/>
</dbReference>
<evidence type="ECO:0000256" key="7">
    <source>
        <dbReference type="ARBA" id="ARBA00022840"/>
    </source>
</evidence>
<evidence type="ECO:0000256" key="1">
    <source>
        <dbReference type="ARBA" id="ARBA00022723"/>
    </source>
</evidence>
<evidence type="ECO:0000313" key="15">
    <source>
        <dbReference type="EMBL" id="AXE37896.1"/>
    </source>
</evidence>
<dbReference type="InterPro" id="IPR020568">
    <property type="entry name" value="Ribosomal_Su5_D2-typ_SF"/>
</dbReference>
<keyword evidence="7 11" id="KW-0067">ATP-binding</keyword>
<dbReference type="PANTHER" id="PTHR32472">
    <property type="entry name" value="DNA REPAIR PROTEIN RADA"/>
    <property type="match status" value="1"/>
</dbReference>
<proteinExistence type="inferred from homology"/>
<dbReference type="AlphaFoldDB" id="A0A344URJ8"/>
<dbReference type="InterPro" id="IPR003593">
    <property type="entry name" value="AAA+_ATPase"/>
</dbReference>
<evidence type="ECO:0000256" key="9">
    <source>
        <dbReference type="ARBA" id="ARBA00023125"/>
    </source>
</evidence>
<keyword evidence="9 11" id="KW-0238">DNA-binding</keyword>
<dbReference type="SMART" id="SM00382">
    <property type="entry name" value="AAA"/>
    <property type="match status" value="1"/>
</dbReference>
<organism evidence="15 16">
    <name type="scientific">Acidipropionibacterium virtanenii</name>
    <dbReference type="NCBI Taxonomy" id="2057246"/>
    <lineage>
        <taxon>Bacteria</taxon>
        <taxon>Bacillati</taxon>
        <taxon>Actinomycetota</taxon>
        <taxon>Actinomycetes</taxon>
        <taxon>Propionibacteriales</taxon>
        <taxon>Propionibacteriaceae</taxon>
        <taxon>Acidipropionibacterium</taxon>
    </lineage>
</organism>
<evidence type="ECO:0000256" key="13">
    <source>
        <dbReference type="RuleBase" id="RU003555"/>
    </source>
</evidence>
<evidence type="ECO:0000256" key="3">
    <source>
        <dbReference type="ARBA" id="ARBA00022763"/>
    </source>
</evidence>
<dbReference type="KEGG" id="acij:JS278_00705"/>
<dbReference type="Pfam" id="PF18073">
    <property type="entry name" value="Zn_ribbon_LapB"/>
    <property type="match status" value="1"/>
</dbReference>
<name>A0A344URJ8_9ACTN</name>
<dbReference type="Gene3D" id="3.30.230.10">
    <property type="match status" value="1"/>
</dbReference>
<feature type="short sequence motif" description="RadA KNRFG motif" evidence="11">
    <location>
        <begin position="250"/>
        <end position="254"/>
    </location>
</feature>
<dbReference type="GO" id="GO:0005524">
    <property type="term" value="F:ATP binding"/>
    <property type="evidence" value="ECO:0007669"/>
    <property type="project" value="UniProtKB-UniRule"/>
</dbReference>
<evidence type="ECO:0000256" key="5">
    <source>
        <dbReference type="ARBA" id="ARBA00022801"/>
    </source>
</evidence>
<evidence type="ECO:0000259" key="14">
    <source>
        <dbReference type="PROSITE" id="PS50162"/>
    </source>
</evidence>
<dbReference type="InterPro" id="IPR004504">
    <property type="entry name" value="DNA_repair_RadA"/>
</dbReference>
<evidence type="ECO:0000256" key="11">
    <source>
        <dbReference type="HAMAP-Rule" id="MF_01498"/>
    </source>
</evidence>
<dbReference type="Proteomes" id="UP000251995">
    <property type="component" value="Chromosome"/>
</dbReference>
<comment type="domain">
    <text evidence="11">The middle region has homology to RecA with ATPase motifs including the RadA KNRFG motif, while the C-terminus is homologous to Lon protease.</text>
</comment>
<dbReference type="Pfam" id="PF13541">
    <property type="entry name" value="ChlI"/>
    <property type="match status" value="1"/>
</dbReference>
<dbReference type="InterPro" id="IPR041166">
    <property type="entry name" value="Rubredoxin_2"/>
</dbReference>
<dbReference type="OrthoDB" id="9803906at2"/>
<dbReference type="GO" id="GO:0016787">
    <property type="term" value="F:hydrolase activity"/>
    <property type="evidence" value="ECO:0007669"/>
    <property type="project" value="UniProtKB-KW"/>
</dbReference>
<dbReference type="SUPFAM" id="SSF52540">
    <property type="entry name" value="P-loop containing nucleoside triphosphate hydrolases"/>
    <property type="match status" value="1"/>
</dbReference>
<dbReference type="GO" id="GO:0005829">
    <property type="term" value="C:cytosol"/>
    <property type="evidence" value="ECO:0007669"/>
    <property type="project" value="TreeGrafter"/>
</dbReference>
<comment type="function">
    <text evidence="13">DNA-dependent ATPase involved in processing of recombination intermediates, plays a role in repairing DNA breaks. Stimulates the branch migration of RecA-mediated strand transfer reactions, allowing the 3' invading strand to extend heteroduplex DNA faster. Binds ssDNA in the presence of ADP but not other nucleotides, has ATPase activity that is stimulated by ssDNA and various branched DNA structures, but inhibited by SSB. Does not have RecA's homology-searching function.</text>
</comment>
<keyword evidence="1 11" id="KW-0479">Metal-binding</keyword>
<comment type="similarity">
    <text evidence="11 13">Belongs to the RecA family. RadA subfamily.</text>
</comment>
<dbReference type="GO" id="GO:0003684">
    <property type="term" value="F:damaged DNA binding"/>
    <property type="evidence" value="ECO:0007669"/>
    <property type="project" value="InterPro"/>
</dbReference>
<dbReference type="InterPro" id="IPR027417">
    <property type="entry name" value="P-loop_NTPase"/>
</dbReference>
<dbReference type="PROSITE" id="PS50162">
    <property type="entry name" value="RECA_2"/>
    <property type="match status" value="1"/>
</dbReference>
<keyword evidence="16" id="KW-1185">Reference proteome</keyword>
<keyword evidence="4 13" id="KW-0863">Zinc-finger</keyword>
<dbReference type="EMBL" id="CP025198">
    <property type="protein sequence ID" value="AXE37896.1"/>
    <property type="molecule type" value="Genomic_DNA"/>
</dbReference>
<reference evidence="15 16" key="1">
    <citation type="submission" date="2017-12" db="EMBL/GenBank/DDBJ databases">
        <title>The whole genome sequence of the Acidipropionibacterium virtanenii sp. nov. type strain JS278.</title>
        <authorList>
            <person name="Laine P."/>
            <person name="Deptula P."/>
            <person name="Varmanen P."/>
            <person name="Auvinen P."/>
        </authorList>
    </citation>
    <scope>NUCLEOTIDE SEQUENCE [LARGE SCALE GENOMIC DNA]</scope>
    <source>
        <strain evidence="15 16">JS278</strain>
    </source>
</reference>
<feature type="binding site" evidence="11">
    <location>
        <begin position="93"/>
        <end position="100"/>
    </location>
    <ligand>
        <name>ATP</name>
        <dbReference type="ChEBI" id="CHEBI:30616"/>
    </ligand>
</feature>
<keyword evidence="5 15" id="KW-0378">Hydrolase</keyword>
<evidence type="ECO:0000256" key="4">
    <source>
        <dbReference type="ARBA" id="ARBA00022771"/>
    </source>
</evidence>
<dbReference type="GO" id="GO:0000725">
    <property type="term" value="P:recombinational repair"/>
    <property type="evidence" value="ECO:0007669"/>
    <property type="project" value="UniProtKB-UniRule"/>
</dbReference>
<keyword evidence="2 11" id="KW-0547">Nucleotide-binding</keyword>
<evidence type="ECO:0000256" key="8">
    <source>
        <dbReference type="ARBA" id="ARBA00023016"/>
    </source>
</evidence>
<feature type="region of interest" description="Lon-protease-like" evidence="11">
    <location>
        <begin position="350"/>
        <end position="482"/>
    </location>
</feature>
<evidence type="ECO:0000256" key="2">
    <source>
        <dbReference type="ARBA" id="ARBA00022741"/>
    </source>
</evidence>
<dbReference type="Pfam" id="PF13481">
    <property type="entry name" value="AAA_25"/>
    <property type="match status" value="1"/>
</dbReference>
<accession>A0A344URJ8</accession>
<comment type="function">
    <text evidence="11">Plays a role in repairing double-strand DNA breaks, probably involving stabilizing or processing branched DNA or blocked replication forks.</text>
</comment>
<dbReference type="GO" id="GO:0140664">
    <property type="term" value="F:ATP-dependent DNA damage sensor activity"/>
    <property type="evidence" value="ECO:0007669"/>
    <property type="project" value="InterPro"/>
</dbReference>
<keyword evidence="6 13" id="KW-0862">Zinc</keyword>
<dbReference type="InterPro" id="IPR020588">
    <property type="entry name" value="RecA_ATP-bd"/>
</dbReference>
<dbReference type="GO" id="GO:0008270">
    <property type="term" value="F:zinc ion binding"/>
    <property type="evidence" value="ECO:0007669"/>
    <property type="project" value="UniProtKB-KW"/>
</dbReference>
<evidence type="ECO:0000256" key="10">
    <source>
        <dbReference type="ARBA" id="ARBA00023204"/>
    </source>
</evidence>
<dbReference type="RefSeq" id="WP_114043993.1">
    <property type="nucleotide sequence ID" value="NZ_CP025198.1"/>
</dbReference>
<keyword evidence="3 11" id="KW-0227">DNA damage</keyword>
<dbReference type="HAMAP" id="MF_01498">
    <property type="entry name" value="RadA_bact"/>
    <property type="match status" value="1"/>
</dbReference>
<gene>
    <name evidence="11 15" type="primary">radA</name>
    <name evidence="15" type="ORF">JS278_00705</name>
</gene>
<evidence type="ECO:0000313" key="16">
    <source>
        <dbReference type="Proteomes" id="UP000251995"/>
    </source>
</evidence>
<feature type="domain" description="RecA family profile 1" evidence="14">
    <location>
        <begin position="64"/>
        <end position="213"/>
    </location>
</feature>
<protein>
    <recommendedName>
        <fullName evidence="11 12">DNA repair protein RadA</fullName>
    </recommendedName>
</protein>
<keyword evidence="10 11" id="KW-0234">DNA repair</keyword>
<evidence type="ECO:0000256" key="12">
    <source>
        <dbReference type="NCBIfam" id="TIGR00416"/>
    </source>
</evidence>
<dbReference type="PRINTS" id="PR01874">
    <property type="entry name" value="DNAREPAIRADA"/>
</dbReference>
<evidence type="ECO:0000256" key="6">
    <source>
        <dbReference type="ARBA" id="ARBA00022833"/>
    </source>
</evidence>
<dbReference type="PANTHER" id="PTHR32472:SF10">
    <property type="entry name" value="DNA REPAIR PROTEIN RADA-LIKE PROTEIN"/>
    <property type="match status" value="1"/>
</dbReference>
<dbReference type="SUPFAM" id="SSF54211">
    <property type="entry name" value="Ribosomal protein S5 domain 2-like"/>
    <property type="match status" value="1"/>
</dbReference>
<keyword evidence="8 11" id="KW-0346">Stress response</keyword>
<sequence length="482" mass="50398">MAKKATTTWVCTECGWTTAKWVGRCGECQTWGSVVEKGAPKLTDVATSVPVSRAVPIGSVSEQAADRHLTGIGELDRVLGGGLVPGVVVLLAGEPGVGKSTLLLDVAAKWAQAGRRTLYVTGEESAAQVRLRAGRTNALADELYLAAETDLGTVLGHIEQTDPSLMVLDSVQTIGTTQTDGSPGGVSQVREVTAALVRVAKQRGMAVVIVGHVTKEGSIAGPRTMEHLVDVVLAFEGDRHSGFRMVRATKNRYGPADEVGCFEMTDAGIIEVPDPSGLFTSDNADPQPGTCVTVTMEGRRPLLSEVQALVAPSATEKYPRRTNHGVEGGRVAMILAVLERKAGLPLSARDVYVSTVGGSRIIDPSADLAIAVAIASASADRNFPTRVIALGEVGLAGDLRRVPGLERRVGEAARLGFDLAVVPRNSREAHTRVPSMHGLHVVEVSTLAEALGVLNLGRRRRDGAARAGADGAGSQRATTVGV</sequence>
<dbReference type="NCBIfam" id="TIGR00416">
    <property type="entry name" value="sms"/>
    <property type="match status" value="1"/>
</dbReference>